<gene>
    <name evidence="20" type="primary">mgtA</name>
    <name evidence="20" type="ORF">LEP1GSC058_2919</name>
</gene>
<dbReference type="Pfam" id="PF00689">
    <property type="entry name" value="Cation_ATPase_C"/>
    <property type="match status" value="1"/>
</dbReference>
<dbReference type="InterPro" id="IPR018303">
    <property type="entry name" value="ATPase_P-typ_P_site"/>
</dbReference>
<dbReference type="PRINTS" id="PR01836">
    <property type="entry name" value="MGATPASE"/>
</dbReference>
<dbReference type="SFLD" id="SFLDS00003">
    <property type="entry name" value="Haloacid_Dehalogenase"/>
    <property type="match status" value="1"/>
</dbReference>
<comment type="function">
    <text evidence="1">Mediates magnesium influx to the cytosol.</text>
</comment>
<dbReference type="InterPro" id="IPR023214">
    <property type="entry name" value="HAD_sf"/>
</dbReference>
<keyword evidence="21" id="KW-1185">Reference proteome</keyword>
<dbReference type="InterPro" id="IPR004014">
    <property type="entry name" value="ATPase_P-typ_cation-transptr_N"/>
</dbReference>
<comment type="caution">
    <text evidence="20">The sequence shown here is derived from an EMBL/GenBank/DDBJ whole genome shotgun (WGS) entry which is preliminary data.</text>
</comment>
<dbReference type="InterPro" id="IPR008250">
    <property type="entry name" value="ATPase_P-typ_transduc_dom_A_sf"/>
</dbReference>
<proteinExistence type="inferred from homology"/>
<organism evidence="20 21">
    <name type="scientific">Leptospira fainei serovar Hurstbridge str. BUT 6</name>
    <dbReference type="NCBI Taxonomy" id="1193011"/>
    <lineage>
        <taxon>Bacteria</taxon>
        <taxon>Pseudomonadati</taxon>
        <taxon>Spirochaetota</taxon>
        <taxon>Spirochaetia</taxon>
        <taxon>Leptospirales</taxon>
        <taxon>Leptospiraceae</taxon>
        <taxon>Leptospira</taxon>
    </lineage>
</organism>
<dbReference type="SUPFAM" id="SSF81653">
    <property type="entry name" value="Calcium ATPase, transduction domain A"/>
    <property type="match status" value="1"/>
</dbReference>
<dbReference type="PANTHER" id="PTHR42861">
    <property type="entry name" value="CALCIUM-TRANSPORTING ATPASE"/>
    <property type="match status" value="1"/>
</dbReference>
<protein>
    <recommendedName>
        <fullName evidence="5">Magnesium-transporting ATPase, P-type 1</fullName>
        <ecNumber evidence="4">7.2.2.14</ecNumber>
    </recommendedName>
    <alternativeName>
        <fullName evidence="16">Mg(2+) transport ATPase, P-type 1</fullName>
    </alternativeName>
</protein>
<dbReference type="SFLD" id="SFLDG00002">
    <property type="entry name" value="C1.7:_P-type_atpase_like"/>
    <property type="match status" value="1"/>
</dbReference>
<dbReference type="PROSITE" id="PS00154">
    <property type="entry name" value="ATPASE_E1_E2"/>
    <property type="match status" value="1"/>
</dbReference>
<evidence type="ECO:0000259" key="19">
    <source>
        <dbReference type="SMART" id="SM00831"/>
    </source>
</evidence>
<name>S3W2F7_9LEPT</name>
<dbReference type="GO" id="GO:0005886">
    <property type="term" value="C:plasma membrane"/>
    <property type="evidence" value="ECO:0007669"/>
    <property type="project" value="UniProtKB-SubCell"/>
</dbReference>
<reference evidence="20" key="1">
    <citation type="submission" date="2013-04" db="EMBL/GenBank/DDBJ databases">
        <authorList>
            <person name="Harkins D.M."/>
            <person name="Durkin A.S."/>
            <person name="Selengut J.D."/>
            <person name="Sanka R."/>
            <person name="DePew J."/>
            <person name="Purushe J."/>
            <person name="Ahmed A."/>
            <person name="van der Linden H."/>
            <person name="Goris M.G.A."/>
            <person name="Hartskeerl R.A."/>
            <person name="Vinetz J.M."/>
            <person name="Sutton G.G."/>
            <person name="Nelson W.C."/>
            <person name="Fouts D.E."/>
        </authorList>
    </citation>
    <scope>NUCLEOTIDE SEQUENCE [LARGE SCALE GENOMIC DNA]</scope>
    <source>
        <strain evidence="20">BUT 6</strain>
    </source>
</reference>
<dbReference type="InterPro" id="IPR023298">
    <property type="entry name" value="ATPase_P-typ_TM_dom_sf"/>
</dbReference>
<evidence type="ECO:0000256" key="9">
    <source>
        <dbReference type="ARBA" id="ARBA00022692"/>
    </source>
</evidence>
<keyword evidence="10" id="KW-0547">Nucleotide-binding</keyword>
<dbReference type="InterPro" id="IPR006068">
    <property type="entry name" value="ATPase_P-typ_cation-transptr_C"/>
</dbReference>
<keyword evidence="7" id="KW-0997">Cell inner membrane</keyword>
<feature type="domain" description="Cation-transporting P-type ATPase N-terminal" evidence="19">
    <location>
        <begin position="10"/>
        <end position="83"/>
    </location>
</feature>
<sequence length="844" mass="92846">MDKPNPIATEFWIYSSREVFNLLSCSLDGITNEEAKKRQKVYGKNILKSSHSATNLRLFLSQFKSPITLILLGAALISWNLGGKTDSYIIFSIILISSVLGFWQEKGASDSLRKLLEMIRLNANILRNGNWSETNIEEIVPGDIISLTVGDVIPADSLIIEASGLYVDEATLTGESFPVEKTKGTLPKATPLSKRTNVLFTGSHVVSGSANVIVVRTGFNTEFGKIANTLKKTQPITEFERGVRRFGYMLMEITMVLVLVIIGINVLLQKPVVDSFLFALAIAVGLTPQLLPAIINVNLAQGAARMAEKKVIVKKLTSIENFGSMDILCSDKTGTLTLGEVKVQNTLDYSGERSQLSLFYASINSKLQKGFNNPIDSAISSLHVESADKFEYLAEIPYDFSRKRISILASNGIETVLICKGAVKTVLNISKFVQRPDGTLIPIETVRNIIESKYKELSSKGFRTLGIAIKSLPNCTGVTIADEDGMIFQGFITLSDPIIPDIDQTIKELNDLGISLKIITGDNNLIAKQVAESVGFENPRILTGTELLSMSDEALQRQADNTDVFAEIEPNQKERIILSLQKTGHVVGYIGDGINDATALHASDVGISVANAVDVAKDAADIVLLDNDLNVLLNGVKQGRMTFANTLKYVFMATSANFGNMLSMAGASAFLSFLPLLPKQILLTNLLTDLPEMTISSDNVDKEWILSPRKWDILAIQKFMLVFGTLSSVFDFATFGVLLFVLDAGEKEFQSGWFIESVVSATIVVLVVRTRKVFYKSMPGFYLLLATSFVLILTLILPFLPISTLFDFTPLPVPFYFAMAIIVVVYFILAEIFKRIFYSFIYKD</sequence>
<dbReference type="GO" id="GO:0016887">
    <property type="term" value="F:ATP hydrolysis activity"/>
    <property type="evidence" value="ECO:0007669"/>
    <property type="project" value="InterPro"/>
</dbReference>
<keyword evidence="14 18" id="KW-1133">Transmembrane helix</keyword>
<evidence type="ECO:0000256" key="15">
    <source>
        <dbReference type="ARBA" id="ARBA00023136"/>
    </source>
</evidence>
<evidence type="ECO:0000256" key="14">
    <source>
        <dbReference type="ARBA" id="ARBA00022989"/>
    </source>
</evidence>
<evidence type="ECO:0000256" key="10">
    <source>
        <dbReference type="ARBA" id="ARBA00022741"/>
    </source>
</evidence>
<keyword evidence="9 18" id="KW-0812">Transmembrane</keyword>
<dbReference type="InterPro" id="IPR023299">
    <property type="entry name" value="ATPase_P-typ_cyto_dom_N"/>
</dbReference>
<keyword evidence="11" id="KW-0067">ATP-binding</keyword>
<feature type="transmembrane region" description="Helical" evidence="18">
    <location>
        <begin position="58"/>
        <end position="81"/>
    </location>
</feature>
<accession>S3W2F7</accession>
<keyword evidence="12" id="KW-0460">Magnesium</keyword>
<dbReference type="GO" id="GO:0015444">
    <property type="term" value="F:P-type magnesium transporter activity"/>
    <property type="evidence" value="ECO:0007669"/>
    <property type="project" value="UniProtKB-EC"/>
</dbReference>
<evidence type="ECO:0000256" key="17">
    <source>
        <dbReference type="ARBA" id="ARBA00047295"/>
    </source>
</evidence>
<dbReference type="STRING" id="1193011.LEP1GSC058_2919"/>
<dbReference type="Pfam" id="PF00702">
    <property type="entry name" value="Hydrolase"/>
    <property type="match status" value="1"/>
</dbReference>
<evidence type="ECO:0000256" key="8">
    <source>
        <dbReference type="ARBA" id="ARBA00022553"/>
    </source>
</evidence>
<dbReference type="InterPro" id="IPR059000">
    <property type="entry name" value="ATPase_P-type_domA"/>
</dbReference>
<dbReference type="GO" id="GO:0005524">
    <property type="term" value="F:ATP binding"/>
    <property type="evidence" value="ECO:0007669"/>
    <property type="project" value="UniProtKB-KW"/>
</dbReference>
<dbReference type="AlphaFoldDB" id="S3W2F7"/>
<evidence type="ECO:0000256" key="5">
    <source>
        <dbReference type="ARBA" id="ARBA00013555"/>
    </source>
</evidence>
<comment type="catalytic activity">
    <reaction evidence="17">
        <text>Mg(2+)(out) + ATP + H2O = Mg(2+)(in) + ADP + phosphate + H(+)</text>
        <dbReference type="Rhea" id="RHEA:10260"/>
        <dbReference type="ChEBI" id="CHEBI:15377"/>
        <dbReference type="ChEBI" id="CHEBI:15378"/>
        <dbReference type="ChEBI" id="CHEBI:18420"/>
        <dbReference type="ChEBI" id="CHEBI:30616"/>
        <dbReference type="ChEBI" id="CHEBI:43474"/>
        <dbReference type="ChEBI" id="CHEBI:456216"/>
        <dbReference type="EC" id="7.2.2.14"/>
    </reaction>
</comment>
<evidence type="ECO:0000256" key="12">
    <source>
        <dbReference type="ARBA" id="ARBA00022842"/>
    </source>
</evidence>
<evidence type="ECO:0000256" key="4">
    <source>
        <dbReference type="ARBA" id="ARBA00012786"/>
    </source>
</evidence>
<evidence type="ECO:0000313" key="20">
    <source>
        <dbReference type="EMBL" id="EPG74477.1"/>
    </source>
</evidence>
<feature type="transmembrane region" description="Helical" evidence="18">
    <location>
        <begin position="246"/>
        <end position="264"/>
    </location>
</feature>
<dbReference type="EC" id="7.2.2.14" evidence="4"/>
<dbReference type="SMART" id="SM00831">
    <property type="entry name" value="Cation_ATPase_N"/>
    <property type="match status" value="1"/>
</dbReference>
<dbReference type="InterPro" id="IPR044492">
    <property type="entry name" value="P_typ_ATPase_HD_dom"/>
</dbReference>
<dbReference type="Gene3D" id="3.40.50.1000">
    <property type="entry name" value="HAD superfamily/HAD-like"/>
    <property type="match status" value="1"/>
</dbReference>
<keyword evidence="6" id="KW-1003">Cell membrane</keyword>
<dbReference type="InterPro" id="IPR036412">
    <property type="entry name" value="HAD-like_sf"/>
</dbReference>
<feature type="transmembrane region" description="Helical" evidence="18">
    <location>
        <begin position="87"/>
        <end position="103"/>
    </location>
</feature>
<dbReference type="Pfam" id="PF00690">
    <property type="entry name" value="Cation_ATPase_N"/>
    <property type="match status" value="1"/>
</dbReference>
<evidence type="ECO:0000313" key="21">
    <source>
        <dbReference type="Proteomes" id="UP000014540"/>
    </source>
</evidence>
<keyword evidence="13" id="KW-1278">Translocase</keyword>
<comment type="subcellular location">
    <subcellularLocation>
        <location evidence="2">Cell inner membrane</location>
        <topology evidence="2">Multi-pass membrane protein</topology>
    </subcellularLocation>
</comment>
<feature type="transmembrane region" description="Helical" evidence="18">
    <location>
        <begin position="719"/>
        <end position="741"/>
    </location>
</feature>
<evidence type="ECO:0000256" key="7">
    <source>
        <dbReference type="ARBA" id="ARBA00022519"/>
    </source>
</evidence>
<dbReference type="SUPFAM" id="SSF81665">
    <property type="entry name" value="Calcium ATPase, transmembrane domain M"/>
    <property type="match status" value="1"/>
</dbReference>
<evidence type="ECO:0000256" key="3">
    <source>
        <dbReference type="ARBA" id="ARBA00008746"/>
    </source>
</evidence>
<dbReference type="RefSeq" id="WP_016550927.1">
    <property type="nucleotide sequence ID" value="NZ_AKWZ02000010.1"/>
</dbReference>
<dbReference type="EMBL" id="AKWZ02000010">
    <property type="protein sequence ID" value="EPG74477.1"/>
    <property type="molecule type" value="Genomic_DNA"/>
</dbReference>
<keyword evidence="8" id="KW-0597">Phosphoprotein</keyword>
<feature type="transmembrane region" description="Helical" evidence="18">
    <location>
        <begin position="781"/>
        <end position="801"/>
    </location>
</feature>
<feature type="transmembrane region" description="Helical" evidence="18">
    <location>
        <begin position="753"/>
        <end position="769"/>
    </location>
</feature>
<evidence type="ECO:0000256" key="13">
    <source>
        <dbReference type="ARBA" id="ARBA00022967"/>
    </source>
</evidence>
<evidence type="ECO:0000256" key="11">
    <source>
        <dbReference type="ARBA" id="ARBA00022840"/>
    </source>
</evidence>
<evidence type="ECO:0000256" key="6">
    <source>
        <dbReference type="ARBA" id="ARBA00022475"/>
    </source>
</evidence>
<dbReference type="NCBIfam" id="TIGR01494">
    <property type="entry name" value="ATPase_P-type"/>
    <property type="match status" value="3"/>
</dbReference>
<dbReference type="InterPro" id="IPR006415">
    <property type="entry name" value="P-type_ATPase_IIIB"/>
</dbReference>
<dbReference type="SFLD" id="SFLDF00027">
    <property type="entry name" value="p-type_atpase"/>
    <property type="match status" value="1"/>
</dbReference>
<dbReference type="SUPFAM" id="SSF56784">
    <property type="entry name" value="HAD-like"/>
    <property type="match status" value="1"/>
</dbReference>
<evidence type="ECO:0000256" key="16">
    <source>
        <dbReference type="ARBA" id="ARBA00029806"/>
    </source>
</evidence>
<feature type="transmembrane region" description="Helical" evidence="18">
    <location>
        <begin position="813"/>
        <end position="833"/>
    </location>
</feature>
<dbReference type="NCBIfam" id="TIGR01524">
    <property type="entry name" value="ATPase-IIIB_Mg"/>
    <property type="match status" value="1"/>
</dbReference>
<keyword evidence="15 18" id="KW-0472">Membrane</keyword>
<dbReference type="Gene3D" id="2.70.150.10">
    <property type="entry name" value="Calcium-transporting ATPase, cytoplasmic transduction domain A"/>
    <property type="match status" value="1"/>
</dbReference>
<dbReference type="Gene3D" id="3.40.1110.10">
    <property type="entry name" value="Calcium-transporting ATPase, cytoplasmic domain N"/>
    <property type="match status" value="1"/>
</dbReference>
<evidence type="ECO:0000256" key="18">
    <source>
        <dbReference type="SAM" id="Phobius"/>
    </source>
</evidence>
<dbReference type="Gene3D" id="1.20.1110.10">
    <property type="entry name" value="Calcium-transporting ATPase, transmembrane domain"/>
    <property type="match status" value="1"/>
</dbReference>
<dbReference type="Proteomes" id="UP000014540">
    <property type="component" value="Unassembled WGS sequence"/>
</dbReference>
<dbReference type="InterPro" id="IPR001757">
    <property type="entry name" value="P_typ_ATPase"/>
</dbReference>
<evidence type="ECO:0000256" key="1">
    <source>
        <dbReference type="ARBA" id="ARBA00003954"/>
    </source>
</evidence>
<feature type="transmembrane region" description="Helical" evidence="18">
    <location>
        <begin position="276"/>
        <end position="300"/>
    </location>
</feature>
<comment type="similarity">
    <text evidence="3">Belongs to the cation transport ATPase (P-type) (TC 3.A.3) family. Type IIIB subfamily.</text>
</comment>
<evidence type="ECO:0000256" key="2">
    <source>
        <dbReference type="ARBA" id="ARBA00004429"/>
    </source>
</evidence>
<dbReference type="Pfam" id="PF00122">
    <property type="entry name" value="E1-E2_ATPase"/>
    <property type="match status" value="1"/>
</dbReference>
<dbReference type="OrthoDB" id="9760364at2"/>
<keyword evidence="20" id="KW-0378">Hydrolase</keyword>